<dbReference type="Gene3D" id="3.40.50.150">
    <property type="entry name" value="Vaccinia Virus protein VP39"/>
    <property type="match status" value="1"/>
</dbReference>
<evidence type="ECO:0000259" key="8">
    <source>
        <dbReference type="PROSITE" id="PS51686"/>
    </source>
</evidence>
<dbReference type="PANTHER" id="PTHR22807:SF4">
    <property type="entry name" value="28S RRNA (CYTOSINE-C(5))-METHYLTRANSFERASE"/>
    <property type="match status" value="1"/>
</dbReference>
<feature type="binding site" evidence="6">
    <location>
        <position position="346"/>
    </location>
    <ligand>
        <name>S-adenosyl-L-methionine</name>
        <dbReference type="ChEBI" id="CHEBI:59789"/>
    </ligand>
</feature>
<dbReference type="PROSITE" id="PS51686">
    <property type="entry name" value="SAM_MT_RSMB_NOP"/>
    <property type="match status" value="1"/>
</dbReference>
<feature type="binding site" evidence="6">
    <location>
        <begin position="294"/>
        <end position="300"/>
    </location>
    <ligand>
        <name>S-adenosyl-L-methionine</name>
        <dbReference type="ChEBI" id="CHEBI:59789"/>
    </ligand>
</feature>
<dbReference type="GO" id="GO:0005730">
    <property type="term" value="C:nucleolus"/>
    <property type="evidence" value="ECO:0007669"/>
    <property type="project" value="TreeGrafter"/>
</dbReference>
<evidence type="ECO:0000256" key="2">
    <source>
        <dbReference type="ARBA" id="ARBA00022679"/>
    </source>
</evidence>
<keyword evidence="1 6" id="KW-0489">Methyltransferase</keyword>
<evidence type="ECO:0000313" key="9">
    <source>
        <dbReference type="EMBL" id="CAD9207267.1"/>
    </source>
</evidence>
<feature type="compositionally biased region" description="Gly residues" evidence="7">
    <location>
        <begin position="29"/>
        <end position="43"/>
    </location>
</feature>
<evidence type="ECO:0000256" key="5">
    <source>
        <dbReference type="ARBA" id="ARBA00053002"/>
    </source>
</evidence>
<dbReference type="FunFam" id="3.40.50.150:FF:000164">
    <property type="entry name" value="Methyltransferase NSUN5, putative"/>
    <property type="match status" value="1"/>
</dbReference>
<feature type="binding site" evidence="6">
    <location>
        <position position="366"/>
    </location>
    <ligand>
        <name>S-adenosyl-L-methionine</name>
        <dbReference type="ChEBI" id="CHEBI:59789"/>
    </ligand>
</feature>
<keyword evidence="4 6" id="KW-0694">RNA-binding</keyword>
<sequence>MRRNGKGASWGSAKQPKASLVGDSATGSKGRGGGAGASRGRGKSFGDGERSVSVTAAPKGKGARWSVASVVHRQAADAVAQLLASSSSRKGGTSIKSLTLAPHIQAKKATYAVTHETLRYLPLLREVIREVGLLKEFRRLSEEAAFVLTYELLIGQGVKPHGGAERAVVSRKAALKSALARRLAKAKVKDAAQLLKEAPKCAPRPRPARVNTLRMSLEEAQAWLREPPTRDPAHQFAEFSIHALLPDVLLFPEGTDLHDHPLVANGSLILQSVASCMPAHALNPSPGWHCVDCCAAPGNKTTHVAARLAGKGKVMAFDRDKVRLKRLVGNAKTAGAEGVIEAEVRDFMALDPTDERFAEVRGVILDPSCSGSGLVLSRGDHLLPSAGGGGDEEESEEGGAGSSAANDRVRALAEFQKSALQHALQFPKLERIVYSTCSVHTEENEEVVAAVLPDATSRGFRLVDPFPDWKRRGLAGSVEGAEKLVRIDPYEDGTDGFFVAVFQRDGGSTAVGDGDPLNGGKGSDETNVGKAAEGAEQQERQERAARKRKLKKQRYKENRKRAAAET</sequence>
<dbReference type="Gene3D" id="3.30.70.1170">
    <property type="entry name" value="Sun protein, domain 3"/>
    <property type="match status" value="1"/>
</dbReference>
<feature type="active site" description="Nucleophile" evidence="6">
    <location>
        <position position="437"/>
    </location>
</feature>
<dbReference type="GO" id="GO:0008173">
    <property type="term" value="F:RNA methyltransferase activity"/>
    <property type="evidence" value="ECO:0007669"/>
    <property type="project" value="InterPro"/>
</dbReference>
<reference evidence="9" key="1">
    <citation type="submission" date="2021-01" db="EMBL/GenBank/DDBJ databases">
        <authorList>
            <person name="Corre E."/>
            <person name="Pelletier E."/>
            <person name="Niang G."/>
            <person name="Scheremetjew M."/>
            <person name="Finn R."/>
            <person name="Kale V."/>
            <person name="Holt S."/>
            <person name="Cochrane G."/>
            <person name="Meng A."/>
            <person name="Brown T."/>
            <person name="Cohen L."/>
        </authorList>
    </citation>
    <scope>NUCLEOTIDE SEQUENCE</scope>
    <source>
        <strain evidence="9">PLY429</strain>
    </source>
</reference>
<feature type="region of interest" description="Disordered" evidence="7">
    <location>
        <begin position="381"/>
        <end position="405"/>
    </location>
</feature>
<dbReference type="GO" id="GO:0003723">
    <property type="term" value="F:RNA binding"/>
    <property type="evidence" value="ECO:0007669"/>
    <property type="project" value="UniProtKB-UniRule"/>
</dbReference>
<evidence type="ECO:0000256" key="6">
    <source>
        <dbReference type="PROSITE-ProRule" id="PRU01023"/>
    </source>
</evidence>
<dbReference type="Pfam" id="PF21153">
    <property type="entry name" value="NSUN5_N"/>
    <property type="match status" value="1"/>
</dbReference>
<dbReference type="InterPro" id="IPR048889">
    <property type="entry name" value="NSUN5_RCM1_N"/>
</dbReference>
<dbReference type="PRINTS" id="PR02008">
    <property type="entry name" value="RCMTFAMILY"/>
</dbReference>
<dbReference type="Pfam" id="PF01189">
    <property type="entry name" value="Methyltr_RsmB-F"/>
    <property type="match status" value="2"/>
</dbReference>
<feature type="region of interest" description="Disordered" evidence="7">
    <location>
        <begin position="509"/>
        <end position="566"/>
    </location>
</feature>
<organism evidence="9">
    <name type="scientific">Tetraselmis chuii</name>
    <dbReference type="NCBI Taxonomy" id="63592"/>
    <lineage>
        <taxon>Eukaryota</taxon>
        <taxon>Viridiplantae</taxon>
        <taxon>Chlorophyta</taxon>
        <taxon>core chlorophytes</taxon>
        <taxon>Chlorodendrophyceae</taxon>
        <taxon>Chlorodendrales</taxon>
        <taxon>Chlorodendraceae</taxon>
        <taxon>Tetraselmis</taxon>
    </lineage>
</organism>
<evidence type="ECO:0000256" key="7">
    <source>
        <dbReference type="SAM" id="MobiDB-lite"/>
    </source>
</evidence>
<name>A0A7S1X3C8_9CHLO</name>
<keyword evidence="3 6" id="KW-0949">S-adenosyl-L-methionine</keyword>
<dbReference type="AlphaFoldDB" id="A0A7S1X3C8"/>
<dbReference type="InterPro" id="IPR029063">
    <property type="entry name" value="SAM-dependent_MTases_sf"/>
</dbReference>
<feature type="binding site" evidence="6">
    <location>
        <position position="318"/>
    </location>
    <ligand>
        <name>S-adenosyl-L-methionine</name>
        <dbReference type="ChEBI" id="CHEBI:59789"/>
    </ligand>
</feature>
<comment type="catalytic activity">
    <reaction evidence="5">
        <text>a cytidine in 25S rRNA + S-adenosyl-L-methionine = a 5-methylcytidine in 25S rRNA + S-adenosyl-L-homocysteine + H(+)</text>
        <dbReference type="Rhea" id="RHEA:47780"/>
        <dbReference type="Rhea" id="RHEA-COMP:11911"/>
        <dbReference type="Rhea" id="RHEA-COMP:11912"/>
        <dbReference type="ChEBI" id="CHEBI:15378"/>
        <dbReference type="ChEBI" id="CHEBI:57856"/>
        <dbReference type="ChEBI" id="CHEBI:59789"/>
        <dbReference type="ChEBI" id="CHEBI:74483"/>
        <dbReference type="ChEBI" id="CHEBI:82748"/>
    </reaction>
</comment>
<feature type="domain" description="SAM-dependent MTase RsmB/NOP-type" evidence="8">
    <location>
        <begin position="196"/>
        <end position="505"/>
    </location>
</feature>
<dbReference type="GO" id="GO:0070475">
    <property type="term" value="P:rRNA base methylation"/>
    <property type="evidence" value="ECO:0007669"/>
    <property type="project" value="TreeGrafter"/>
</dbReference>
<dbReference type="InterPro" id="IPR001678">
    <property type="entry name" value="MeTrfase_RsmB-F_NOP2_dom"/>
</dbReference>
<dbReference type="Pfam" id="PF21148">
    <property type="entry name" value="NSUN5_fdxn-like"/>
    <property type="match status" value="1"/>
</dbReference>
<evidence type="ECO:0000256" key="1">
    <source>
        <dbReference type="ARBA" id="ARBA00022603"/>
    </source>
</evidence>
<dbReference type="InterPro" id="IPR023267">
    <property type="entry name" value="RCMT"/>
</dbReference>
<dbReference type="PANTHER" id="PTHR22807">
    <property type="entry name" value="NOP2 YEAST -RELATED NOL1/NOP2/FMU SUN DOMAIN-CONTAINING"/>
    <property type="match status" value="1"/>
</dbReference>
<evidence type="ECO:0000256" key="3">
    <source>
        <dbReference type="ARBA" id="ARBA00022691"/>
    </source>
</evidence>
<accession>A0A7S1X3C8</accession>
<dbReference type="InterPro" id="IPR049560">
    <property type="entry name" value="MeTrfase_RsmB-F_NOP2_cat"/>
</dbReference>
<comment type="similarity">
    <text evidence="6">Belongs to the class I-like SAM-binding methyltransferase superfamily. RsmB/NOP family.</text>
</comment>
<dbReference type="EMBL" id="HBGG01018468">
    <property type="protein sequence ID" value="CAD9207267.1"/>
    <property type="molecule type" value="Transcribed_RNA"/>
</dbReference>
<evidence type="ECO:0000256" key="4">
    <source>
        <dbReference type="ARBA" id="ARBA00022884"/>
    </source>
</evidence>
<feature type="region of interest" description="Disordered" evidence="7">
    <location>
        <begin position="1"/>
        <end position="57"/>
    </location>
</feature>
<protein>
    <recommendedName>
        <fullName evidence="8">SAM-dependent MTase RsmB/NOP-type domain-containing protein</fullName>
    </recommendedName>
</protein>
<feature type="compositionally biased region" description="Basic residues" evidence="7">
    <location>
        <begin position="545"/>
        <end position="559"/>
    </location>
</feature>
<proteinExistence type="inferred from homology"/>
<gene>
    <name evidence="9" type="ORF">TCHU04912_LOCUS9503</name>
</gene>
<dbReference type="InterPro" id="IPR049561">
    <property type="entry name" value="NSUN5_7_fdxn-like"/>
</dbReference>
<dbReference type="SUPFAM" id="SSF53335">
    <property type="entry name" value="S-adenosyl-L-methionine-dependent methyltransferases"/>
    <property type="match status" value="1"/>
</dbReference>
<keyword evidence="2 6" id="KW-0808">Transferase</keyword>